<evidence type="ECO:0008006" key="4">
    <source>
        <dbReference type="Google" id="ProtNLM"/>
    </source>
</evidence>
<name>A0A976ILK9_BRELC</name>
<accession>A0A976ILK9</accession>
<organism evidence="2 3">
    <name type="scientific">Bremia lactucae</name>
    <name type="common">Lettuce downy mildew</name>
    <dbReference type="NCBI Taxonomy" id="4779"/>
    <lineage>
        <taxon>Eukaryota</taxon>
        <taxon>Sar</taxon>
        <taxon>Stramenopiles</taxon>
        <taxon>Oomycota</taxon>
        <taxon>Peronosporomycetes</taxon>
        <taxon>Peronosporales</taxon>
        <taxon>Peronosporaceae</taxon>
        <taxon>Bremia</taxon>
    </lineage>
</organism>
<comment type="caution">
    <text evidence="2">The sequence shown here is derived from an EMBL/GenBank/DDBJ whole genome shotgun (WGS) entry which is preliminary data.</text>
</comment>
<keyword evidence="3" id="KW-1185">Reference proteome</keyword>
<sequence>MRLLFFLQFVIFATAIYCEHVFKGSQQILRPGGHASSVKALRVNVVKGLEAKQEERGFLPCCSVDPIEKEARQFLRQFDEIVRKRQDSIVRSKEIQPLLSILEDTYTIEETINALEVKMTQTKDALKKDPNQSQWVQLLVHLIQADETNGKQWQFHAKTKLNAFCKDPAHLSSILHLDPTFSLTVLELEDKVKADDAHFLQWFQNFFQNDVNTKAHHNELYYLLFKKLKNDTEMLKLFRSLQRHTETETNAKEMILFMSHDEVISKKVFEEWLNENGENANLVEFWKVLPLALNRPFLSPAFSLWLNAYGRSLKRNQGQEITFHHLLETICANSDEIFDENENPATLLAAFLKIPFHENYAKHSASHIETSSKDVKLCTHANLARIYLWVSGCSDTRYEKQFYSTLSLSLLPPEYIYFLLDLGKAAGKISERVAIRREKVWLEYIVYYRKINRKTNSMGMTEYMIKDYVAKNPKRSLESIKALLAKLAKGKNIDSDVLNDDMKLQEVKHAMDNNAHVGTSRDAELYHKNNF</sequence>
<dbReference type="GeneID" id="94346366"/>
<gene>
    <name evidence="2" type="ORF">CCR75_002598</name>
</gene>
<evidence type="ECO:0000256" key="1">
    <source>
        <dbReference type="SAM" id="SignalP"/>
    </source>
</evidence>
<dbReference type="AlphaFoldDB" id="A0A976ILK9"/>
<dbReference type="EMBL" id="SHOA02000018">
    <property type="protein sequence ID" value="TDH74102.1"/>
    <property type="molecule type" value="Genomic_DNA"/>
</dbReference>
<feature type="signal peptide" evidence="1">
    <location>
        <begin position="1"/>
        <end position="18"/>
    </location>
</feature>
<feature type="chain" id="PRO_5037033819" description="RxLR effector protein" evidence="1">
    <location>
        <begin position="19"/>
        <end position="531"/>
    </location>
</feature>
<protein>
    <recommendedName>
        <fullName evidence="4">RxLR effector protein</fullName>
    </recommendedName>
</protein>
<keyword evidence="1" id="KW-0732">Signal</keyword>
<dbReference type="Proteomes" id="UP000294530">
    <property type="component" value="Unassembled WGS sequence"/>
</dbReference>
<dbReference type="KEGG" id="blac:94346366"/>
<evidence type="ECO:0000313" key="3">
    <source>
        <dbReference type="Proteomes" id="UP000294530"/>
    </source>
</evidence>
<evidence type="ECO:0000313" key="2">
    <source>
        <dbReference type="EMBL" id="TDH74102.1"/>
    </source>
</evidence>
<reference evidence="2 3" key="1">
    <citation type="journal article" date="2021" name="Genome Biol.">
        <title>AFLAP: assembly-free linkage analysis pipeline using k-mers from genome sequencing data.</title>
        <authorList>
            <person name="Fletcher K."/>
            <person name="Zhang L."/>
            <person name="Gil J."/>
            <person name="Han R."/>
            <person name="Cavanaugh K."/>
            <person name="Michelmore R."/>
        </authorList>
    </citation>
    <scope>NUCLEOTIDE SEQUENCE [LARGE SCALE GENOMIC DNA]</scope>
    <source>
        <strain evidence="2 3">SF5</strain>
    </source>
</reference>
<proteinExistence type="predicted"/>
<dbReference type="RefSeq" id="XP_067823600.1">
    <property type="nucleotide sequence ID" value="XM_067960695.1"/>
</dbReference>